<organism evidence="3 4">
    <name type="scientific">Desulfosarcina alkanivorans</name>
    <dbReference type="NCBI Taxonomy" id="571177"/>
    <lineage>
        <taxon>Bacteria</taxon>
        <taxon>Pseudomonadati</taxon>
        <taxon>Thermodesulfobacteriota</taxon>
        <taxon>Desulfobacteria</taxon>
        <taxon>Desulfobacterales</taxon>
        <taxon>Desulfosarcinaceae</taxon>
        <taxon>Desulfosarcina</taxon>
    </lineage>
</organism>
<keyword evidence="1" id="KW-0732">Signal</keyword>
<dbReference type="SUPFAM" id="SSF54626">
    <property type="entry name" value="Chalcone isomerase"/>
    <property type="match status" value="1"/>
</dbReference>
<dbReference type="GO" id="GO:0016872">
    <property type="term" value="F:intramolecular lyase activity"/>
    <property type="evidence" value="ECO:0007669"/>
    <property type="project" value="InterPro"/>
</dbReference>
<name>A0A5K7YUQ9_9BACT</name>
<evidence type="ECO:0000313" key="4">
    <source>
        <dbReference type="Proteomes" id="UP000427906"/>
    </source>
</evidence>
<dbReference type="InterPro" id="IPR016088">
    <property type="entry name" value="Chalcone_isomerase_3-sand"/>
</dbReference>
<feature type="chain" id="PRO_5024289124" description="Chalcone isomerase domain-containing protein" evidence="1">
    <location>
        <begin position="28"/>
        <end position="193"/>
    </location>
</feature>
<gene>
    <name evidence="3" type="ORF">DSCA_59700</name>
</gene>
<proteinExistence type="predicted"/>
<dbReference type="KEGG" id="dalk:DSCA_59700"/>
<feature type="signal peptide" evidence="1">
    <location>
        <begin position="1"/>
        <end position="27"/>
    </location>
</feature>
<reference evidence="3 4" key="1">
    <citation type="submission" date="2019-11" db="EMBL/GenBank/DDBJ databases">
        <title>Comparative genomics of hydrocarbon-degrading Desulfosarcina strains.</title>
        <authorList>
            <person name="Watanabe M."/>
            <person name="Kojima H."/>
            <person name="Fukui M."/>
        </authorList>
    </citation>
    <scope>NUCLEOTIDE SEQUENCE [LARGE SCALE GENOMIC DNA]</scope>
    <source>
        <strain evidence="3 4">PL12</strain>
    </source>
</reference>
<dbReference type="Proteomes" id="UP000427906">
    <property type="component" value="Chromosome"/>
</dbReference>
<dbReference type="Pfam" id="PF16036">
    <property type="entry name" value="Chalcone_3"/>
    <property type="match status" value="1"/>
</dbReference>
<protein>
    <recommendedName>
        <fullName evidence="2">Chalcone isomerase domain-containing protein</fullName>
    </recommendedName>
</protein>
<feature type="domain" description="Chalcone isomerase" evidence="2">
    <location>
        <begin position="29"/>
        <end position="190"/>
    </location>
</feature>
<dbReference type="AlphaFoldDB" id="A0A5K7YUQ9"/>
<sequence>MATVSRYGRWLRLMVLIAILIPPAAEATGTDGVHFDRQVMVGDQALAIRGTGVLRYMRVIKVYAGALYTLPGTDPDAVLSDTPKRLEVEYFHALNGQDFGSATYKGLARSHDPQEIERLKTRIDYHNSLYVDVEPGDRYALTYMPGVGTELSLNGRPLGVIDGADFAAAIFSLWLGDTPFDGRFKNDLLGLDG</sequence>
<dbReference type="InterPro" id="IPR036298">
    <property type="entry name" value="Chalcone_isomerase_sf"/>
</dbReference>
<dbReference type="EMBL" id="AP021874">
    <property type="protein sequence ID" value="BBO72040.1"/>
    <property type="molecule type" value="Genomic_DNA"/>
</dbReference>
<evidence type="ECO:0000259" key="2">
    <source>
        <dbReference type="Pfam" id="PF16036"/>
    </source>
</evidence>
<dbReference type="RefSeq" id="WP_155319801.1">
    <property type="nucleotide sequence ID" value="NZ_AP021874.1"/>
</dbReference>
<evidence type="ECO:0000313" key="3">
    <source>
        <dbReference type="EMBL" id="BBO72040.1"/>
    </source>
</evidence>
<dbReference type="Gene3D" id="3.50.70.10">
    <property type="match status" value="1"/>
</dbReference>
<dbReference type="OrthoDB" id="9795336at2"/>
<accession>A0A5K7YUQ9</accession>
<dbReference type="InterPro" id="IPR016087">
    <property type="entry name" value="Chalcone_isomerase"/>
</dbReference>
<evidence type="ECO:0000256" key="1">
    <source>
        <dbReference type="SAM" id="SignalP"/>
    </source>
</evidence>
<keyword evidence="4" id="KW-1185">Reference proteome</keyword>